<dbReference type="Proteomes" id="UP000031307">
    <property type="component" value="Unassembled WGS sequence"/>
</dbReference>
<evidence type="ECO:0000256" key="10">
    <source>
        <dbReference type="SAM" id="Phobius"/>
    </source>
</evidence>
<keyword evidence="7" id="KW-0406">Ion transport</keyword>
<feature type="transmembrane region" description="Helical" evidence="10">
    <location>
        <begin position="320"/>
        <end position="336"/>
    </location>
</feature>
<feature type="transmembrane region" description="Helical" evidence="10">
    <location>
        <begin position="12"/>
        <end position="32"/>
    </location>
</feature>
<keyword evidence="3" id="KW-0050">Antiport</keyword>
<evidence type="ECO:0000256" key="7">
    <source>
        <dbReference type="ARBA" id="ARBA00023065"/>
    </source>
</evidence>
<evidence type="ECO:0000313" key="12">
    <source>
        <dbReference type="Proteomes" id="UP000031307"/>
    </source>
</evidence>
<gene>
    <name evidence="11" type="ORF">DB43_HO00100</name>
</gene>
<feature type="transmembrane region" description="Helical" evidence="10">
    <location>
        <begin position="130"/>
        <end position="152"/>
    </location>
</feature>
<dbReference type="GO" id="GO:0015297">
    <property type="term" value="F:antiporter activity"/>
    <property type="evidence" value="ECO:0007669"/>
    <property type="project" value="UniProtKB-KW"/>
</dbReference>
<dbReference type="OMA" id="AAWFELF"/>
<accession>A0A0C1BZ40</accession>
<evidence type="ECO:0000256" key="8">
    <source>
        <dbReference type="ARBA" id="ARBA00023136"/>
    </source>
</evidence>
<feature type="transmembrane region" description="Helical" evidence="10">
    <location>
        <begin position="90"/>
        <end position="110"/>
    </location>
</feature>
<dbReference type="AlphaFoldDB" id="A0A0C1BZ40"/>
<dbReference type="EMBL" id="JSAM01000110">
    <property type="protein sequence ID" value="KIA76671.1"/>
    <property type="molecule type" value="Genomic_DNA"/>
</dbReference>
<feature type="transmembrane region" description="Helical" evidence="10">
    <location>
        <begin position="244"/>
        <end position="262"/>
    </location>
</feature>
<evidence type="ECO:0000256" key="5">
    <source>
        <dbReference type="ARBA" id="ARBA00022692"/>
    </source>
</evidence>
<evidence type="ECO:0000313" key="11">
    <source>
        <dbReference type="EMBL" id="KIA76671.1"/>
    </source>
</evidence>
<dbReference type="Pfam" id="PF01554">
    <property type="entry name" value="MatE"/>
    <property type="match status" value="2"/>
</dbReference>
<dbReference type="NCBIfam" id="TIGR00797">
    <property type="entry name" value="matE"/>
    <property type="match status" value="1"/>
</dbReference>
<sequence>MDLTKGEVPSLVRKIAIPAALGFFFNTMFNVVDTYFAGWVSTQALAALSLSFPVFFIILAFVQGISTGSAALISNALGAKNEAQAERISAQVLSFAAMCYCFLVVIGLYVDSSLFQLMGAEGEYLEMAVAYMDIIFIGSFFFIVLYAANSILLARGNTKVLRNYLILGCFINAVLDPWFLFGGYGIPAMGLKGIAVATVFTMMLGFFYVLYEVIQSGYFHVCCWRDFIPKRDVFFAIAEQSFPAALNMMTIGIGIFIMTYFIKDFGHEAVAAYGIGIRIEQITLLPTIGLTVASLSIVGQNNGAGMIDRIRETVHVSIKYGALIVFVGCVLMSIFPEPLFKIFSNDPKVIQIGSTYLRIAALISAAYMLLGIYISALQGMKKPFFPFLVGCIRQIILPCLVYYSMTQVLHLGLLSIWWSCFTITWLGALITVFYTRWVIKQKTQKFNI</sequence>
<feature type="transmembrane region" description="Helical" evidence="10">
    <location>
        <begin position="52"/>
        <end position="78"/>
    </location>
</feature>
<evidence type="ECO:0000256" key="4">
    <source>
        <dbReference type="ARBA" id="ARBA00022475"/>
    </source>
</evidence>
<feature type="transmembrane region" description="Helical" evidence="10">
    <location>
        <begin position="164"/>
        <end position="181"/>
    </location>
</feature>
<evidence type="ECO:0000256" key="3">
    <source>
        <dbReference type="ARBA" id="ARBA00022449"/>
    </source>
</evidence>
<dbReference type="PANTHER" id="PTHR43298">
    <property type="entry name" value="MULTIDRUG RESISTANCE PROTEIN NORM-RELATED"/>
    <property type="match status" value="1"/>
</dbReference>
<protein>
    <recommendedName>
        <fullName evidence="9">Multidrug-efflux transporter</fullName>
    </recommendedName>
</protein>
<keyword evidence="4" id="KW-1003">Cell membrane</keyword>
<dbReference type="PIRSF" id="PIRSF006603">
    <property type="entry name" value="DinF"/>
    <property type="match status" value="1"/>
</dbReference>
<keyword evidence="2" id="KW-0813">Transport</keyword>
<comment type="subcellular location">
    <subcellularLocation>
        <location evidence="1">Cell membrane</location>
        <topology evidence="1">Multi-pass membrane protein</topology>
    </subcellularLocation>
</comment>
<keyword evidence="6 10" id="KW-1133">Transmembrane helix</keyword>
<dbReference type="GO" id="GO:0042910">
    <property type="term" value="F:xenobiotic transmembrane transporter activity"/>
    <property type="evidence" value="ECO:0007669"/>
    <property type="project" value="InterPro"/>
</dbReference>
<dbReference type="PATRIC" id="fig|83552.4.peg.2219"/>
<dbReference type="InterPro" id="IPR002528">
    <property type="entry name" value="MATE_fam"/>
</dbReference>
<dbReference type="InterPro" id="IPR048279">
    <property type="entry name" value="MdtK-like"/>
</dbReference>
<feature type="transmembrane region" description="Helical" evidence="10">
    <location>
        <begin position="416"/>
        <end position="439"/>
    </location>
</feature>
<comment type="caution">
    <text evidence="11">The sequence shown here is derived from an EMBL/GenBank/DDBJ whole genome shotgun (WGS) entry which is preliminary data.</text>
</comment>
<feature type="transmembrane region" description="Helical" evidence="10">
    <location>
        <begin position="193"/>
        <end position="211"/>
    </location>
</feature>
<organism evidence="11 12">
    <name type="scientific">Parachlamydia acanthamoebae</name>
    <dbReference type="NCBI Taxonomy" id="83552"/>
    <lineage>
        <taxon>Bacteria</taxon>
        <taxon>Pseudomonadati</taxon>
        <taxon>Chlamydiota</taxon>
        <taxon>Chlamydiia</taxon>
        <taxon>Parachlamydiales</taxon>
        <taxon>Parachlamydiaceae</taxon>
        <taxon>Parachlamydia</taxon>
    </lineage>
</organism>
<dbReference type="CDD" id="cd13145">
    <property type="entry name" value="MATE_like_5"/>
    <property type="match status" value="1"/>
</dbReference>
<keyword evidence="5 10" id="KW-0812">Transmembrane</keyword>
<evidence type="ECO:0000256" key="6">
    <source>
        <dbReference type="ARBA" id="ARBA00022989"/>
    </source>
</evidence>
<dbReference type="InterPro" id="IPR050222">
    <property type="entry name" value="MATE_MdtK"/>
</dbReference>
<keyword evidence="8 10" id="KW-0472">Membrane</keyword>
<evidence type="ECO:0000256" key="9">
    <source>
        <dbReference type="ARBA" id="ARBA00031636"/>
    </source>
</evidence>
<dbReference type="PANTHER" id="PTHR43298:SF2">
    <property type="entry name" value="FMN_FAD EXPORTER YEEO-RELATED"/>
    <property type="match status" value="1"/>
</dbReference>
<dbReference type="GO" id="GO:0006811">
    <property type="term" value="P:monoatomic ion transport"/>
    <property type="evidence" value="ECO:0007669"/>
    <property type="project" value="UniProtKB-KW"/>
</dbReference>
<dbReference type="RefSeq" id="WP_013925728.1">
    <property type="nucleotide sequence ID" value="NZ_BAWW01000066.1"/>
</dbReference>
<dbReference type="GO" id="GO:0005886">
    <property type="term" value="C:plasma membrane"/>
    <property type="evidence" value="ECO:0007669"/>
    <property type="project" value="UniProtKB-SubCell"/>
</dbReference>
<feature type="transmembrane region" description="Helical" evidence="10">
    <location>
        <begin position="282"/>
        <end position="299"/>
    </location>
</feature>
<feature type="transmembrane region" description="Helical" evidence="10">
    <location>
        <begin position="356"/>
        <end position="377"/>
    </location>
</feature>
<name>A0A0C1BZ40_9BACT</name>
<evidence type="ECO:0000256" key="1">
    <source>
        <dbReference type="ARBA" id="ARBA00004651"/>
    </source>
</evidence>
<reference evidence="11 12" key="1">
    <citation type="journal article" date="2014" name="Mol. Biol. Evol.">
        <title>Massive expansion of Ubiquitination-related gene families within the Chlamydiae.</title>
        <authorList>
            <person name="Domman D."/>
            <person name="Collingro A."/>
            <person name="Lagkouvardos I."/>
            <person name="Gehre L."/>
            <person name="Weinmaier T."/>
            <person name="Rattei T."/>
            <person name="Subtil A."/>
            <person name="Horn M."/>
        </authorList>
    </citation>
    <scope>NUCLEOTIDE SEQUENCE [LARGE SCALE GENOMIC DNA]</scope>
    <source>
        <strain evidence="11 12">OEW1</strain>
    </source>
</reference>
<feature type="transmembrane region" description="Helical" evidence="10">
    <location>
        <begin position="384"/>
        <end position="404"/>
    </location>
</feature>
<evidence type="ECO:0000256" key="2">
    <source>
        <dbReference type="ARBA" id="ARBA00022448"/>
    </source>
</evidence>
<proteinExistence type="predicted"/>